<dbReference type="InterPro" id="IPR039231">
    <property type="entry name" value="TPGS2"/>
</dbReference>
<dbReference type="PANTHER" id="PTHR31854:SF2">
    <property type="entry name" value="TUBULIN POLYGLUTAMYLASE COMPLEX SUBUNIT 2"/>
    <property type="match status" value="1"/>
</dbReference>
<dbReference type="PANTHER" id="PTHR31854">
    <property type="entry name" value="TUBULIN POLYGLUTAMYLASE COMPLEX SUBUNIT 2"/>
    <property type="match status" value="1"/>
</dbReference>
<gene>
    <name evidence="1" type="ORF">LOD99_6752</name>
</gene>
<reference evidence="1 2" key="1">
    <citation type="journal article" date="2023" name="BMC Biol.">
        <title>The compact genome of the sponge Oopsacas minuta (Hexactinellida) is lacking key metazoan core genes.</title>
        <authorList>
            <person name="Santini S."/>
            <person name="Schenkelaars Q."/>
            <person name="Jourda C."/>
            <person name="Duchesne M."/>
            <person name="Belahbib H."/>
            <person name="Rocher C."/>
            <person name="Selva M."/>
            <person name="Riesgo A."/>
            <person name="Vervoort M."/>
            <person name="Leys S.P."/>
            <person name="Kodjabachian L."/>
            <person name="Le Bivic A."/>
            <person name="Borchiellini C."/>
            <person name="Claverie J.M."/>
            <person name="Renard E."/>
        </authorList>
    </citation>
    <scope>NUCLEOTIDE SEQUENCE [LARGE SCALE GENOMIC DNA]</scope>
    <source>
        <strain evidence="1">SPO-2</strain>
    </source>
</reference>
<comment type="caution">
    <text evidence="1">The sequence shown here is derived from an EMBL/GenBank/DDBJ whole genome shotgun (WGS) entry which is preliminary data.</text>
</comment>
<evidence type="ECO:0000313" key="1">
    <source>
        <dbReference type="EMBL" id="KAI6649586.1"/>
    </source>
</evidence>
<keyword evidence="2" id="KW-1185">Reference proteome</keyword>
<dbReference type="InterPro" id="IPR037883">
    <property type="entry name" value="Knr4/Smi1-like_sf"/>
</dbReference>
<accession>A0AAV7JMB6</accession>
<sequence length="201" mass="23220">MDTLLSSMVHSLDSHPQVCDIDIKTQTPVLENELSSWEYKHCVFLPTDLKEYYLTQNGMLLTWSIKVGTNIYRVGRVAICELKEMVMIEINHITKQLLLSNLPVKIIRIDENPSVGSICLLYKDRVGMEIDEKSIWEEPIIVLLRHGGKMEFLTKNFTNYLRLMVAYAGLEEWPNRVQGVPLSPVAKQWHYIMGKLTLIED</sequence>
<dbReference type="AlphaFoldDB" id="A0AAV7JMB6"/>
<dbReference type="SUPFAM" id="SSF160631">
    <property type="entry name" value="SMI1/KNR4-like"/>
    <property type="match status" value="1"/>
</dbReference>
<proteinExistence type="predicted"/>
<name>A0AAV7JMB6_9METZ</name>
<dbReference type="Proteomes" id="UP001165289">
    <property type="component" value="Unassembled WGS sequence"/>
</dbReference>
<organism evidence="1 2">
    <name type="scientific">Oopsacas minuta</name>
    <dbReference type="NCBI Taxonomy" id="111878"/>
    <lineage>
        <taxon>Eukaryota</taxon>
        <taxon>Metazoa</taxon>
        <taxon>Porifera</taxon>
        <taxon>Hexactinellida</taxon>
        <taxon>Hexasterophora</taxon>
        <taxon>Lyssacinosida</taxon>
        <taxon>Leucopsacidae</taxon>
        <taxon>Oopsacas</taxon>
    </lineage>
</organism>
<protein>
    <submittedName>
        <fullName evidence="1">Tubulin polyglutamylase complex subunit 2 isoform X1</fullName>
    </submittedName>
</protein>
<dbReference type="EMBL" id="JAKMXF010000320">
    <property type="protein sequence ID" value="KAI6649586.1"/>
    <property type="molecule type" value="Genomic_DNA"/>
</dbReference>
<evidence type="ECO:0000313" key="2">
    <source>
        <dbReference type="Proteomes" id="UP001165289"/>
    </source>
</evidence>